<evidence type="ECO:0000313" key="6">
    <source>
        <dbReference type="EMBL" id="VVC76125.1"/>
    </source>
</evidence>
<keyword evidence="1" id="KW-0810">Translation regulation</keyword>
<evidence type="ECO:0000256" key="1">
    <source>
        <dbReference type="ARBA" id="ARBA00022845"/>
    </source>
</evidence>
<evidence type="ECO:0000313" key="7">
    <source>
        <dbReference type="Proteomes" id="UP000324194"/>
    </source>
</evidence>
<dbReference type="InterPro" id="IPR003489">
    <property type="entry name" value="RHF/RaiA"/>
</dbReference>
<dbReference type="Proteomes" id="UP000324194">
    <property type="component" value="Chromosome 1"/>
</dbReference>
<evidence type="ECO:0000256" key="5">
    <source>
        <dbReference type="ARBA" id="ARBA00041319"/>
    </source>
</evidence>
<dbReference type="KEGG" id="asip:AQUSIP_14300"/>
<dbReference type="NCBIfam" id="TIGR00741">
    <property type="entry name" value="yfiA"/>
    <property type="match status" value="1"/>
</dbReference>
<gene>
    <name evidence="6" type="primary">hpf</name>
    <name evidence="6" type="ORF">AQUSIP_14300</name>
</gene>
<reference evidence="6 7" key="1">
    <citation type="submission" date="2019-08" db="EMBL/GenBank/DDBJ databases">
        <authorList>
            <person name="Guy L."/>
        </authorList>
    </citation>
    <scope>NUCLEOTIDE SEQUENCE [LARGE SCALE GENOMIC DNA]</scope>
    <source>
        <strain evidence="6 7">SGT-108</strain>
    </source>
</reference>
<dbReference type="PANTHER" id="PTHR33231">
    <property type="entry name" value="30S RIBOSOMAL PROTEIN"/>
    <property type="match status" value="1"/>
</dbReference>
<dbReference type="PANTHER" id="PTHR33231:SF1">
    <property type="entry name" value="30S RIBOSOMAL PROTEIN"/>
    <property type="match status" value="1"/>
</dbReference>
<comment type="subunit">
    <text evidence="3">Associates exclusively with 100S ribosomes, which are dimers of 70S ribosomes.</text>
</comment>
<proteinExistence type="inferred from homology"/>
<dbReference type="SUPFAM" id="SSF69754">
    <property type="entry name" value="Ribosome binding protein Y (YfiA homologue)"/>
    <property type="match status" value="1"/>
</dbReference>
<dbReference type="FunFam" id="3.30.160.100:FF:000001">
    <property type="entry name" value="Ribosome hibernation promoting factor"/>
    <property type="match status" value="1"/>
</dbReference>
<accession>A0A5E4PHQ0</accession>
<protein>
    <recommendedName>
        <fullName evidence="4">Ribosome hibernation promoting factor</fullName>
    </recommendedName>
    <alternativeName>
        <fullName evidence="5">Hibernation factor HPF</fullName>
    </alternativeName>
</protein>
<dbReference type="Gene3D" id="3.30.160.100">
    <property type="entry name" value="Ribosome hibernation promotion factor-like"/>
    <property type="match status" value="1"/>
</dbReference>
<name>A0A5E4PHQ0_9COXI</name>
<dbReference type="GO" id="GO:0043024">
    <property type="term" value="F:ribosomal small subunit binding"/>
    <property type="evidence" value="ECO:0007669"/>
    <property type="project" value="TreeGrafter"/>
</dbReference>
<dbReference type="GO" id="GO:0022627">
    <property type="term" value="C:cytosolic small ribosomal subunit"/>
    <property type="evidence" value="ECO:0007669"/>
    <property type="project" value="TreeGrafter"/>
</dbReference>
<dbReference type="InterPro" id="IPR036567">
    <property type="entry name" value="RHF-like"/>
</dbReference>
<evidence type="ECO:0000256" key="4">
    <source>
        <dbReference type="ARBA" id="ARBA00041148"/>
    </source>
</evidence>
<evidence type="ECO:0000256" key="3">
    <source>
        <dbReference type="ARBA" id="ARBA00038695"/>
    </source>
</evidence>
<dbReference type="EMBL" id="LR699119">
    <property type="protein sequence ID" value="VVC76125.1"/>
    <property type="molecule type" value="Genomic_DNA"/>
</dbReference>
<dbReference type="InterPro" id="IPR050574">
    <property type="entry name" value="HPF/YfiA_ribosome-assoc"/>
</dbReference>
<keyword evidence="7" id="KW-1185">Reference proteome</keyword>
<dbReference type="AlphaFoldDB" id="A0A5E4PHQ0"/>
<dbReference type="CDD" id="cd00552">
    <property type="entry name" value="RaiA"/>
    <property type="match status" value="1"/>
</dbReference>
<dbReference type="RefSeq" id="WP_148339371.1">
    <property type="nucleotide sequence ID" value="NZ_LR699119.1"/>
</dbReference>
<comment type="similarity">
    <text evidence="2">Belongs to the HPF/YfiA ribosome-associated protein family. Short HPF subfamily.</text>
</comment>
<dbReference type="Pfam" id="PF02482">
    <property type="entry name" value="Ribosomal_S30AE"/>
    <property type="match status" value="1"/>
</dbReference>
<sequence>MQLQFVGKNIDVTPALKSFTTEKMKSLEKRFTNITSVNVVFHVEHNSHVAEATVHMDGTEIHAHAQDDDMYKAINLVVDKLLGQMTKHKEKIIDSHR</sequence>
<organism evidence="6 7">
    <name type="scientific">Aquicella siphonis</name>
    <dbReference type="NCBI Taxonomy" id="254247"/>
    <lineage>
        <taxon>Bacteria</taxon>
        <taxon>Pseudomonadati</taxon>
        <taxon>Pseudomonadota</taxon>
        <taxon>Gammaproteobacteria</taxon>
        <taxon>Legionellales</taxon>
        <taxon>Coxiellaceae</taxon>
        <taxon>Aquicella</taxon>
    </lineage>
</organism>
<evidence type="ECO:0000256" key="2">
    <source>
        <dbReference type="ARBA" id="ARBA00038434"/>
    </source>
</evidence>
<dbReference type="OrthoDB" id="9795980at2"/>
<dbReference type="GO" id="GO:0045900">
    <property type="term" value="P:negative regulation of translational elongation"/>
    <property type="evidence" value="ECO:0007669"/>
    <property type="project" value="TreeGrafter"/>
</dbReference>